<feature type="domain" description="Calcium/calmodulin-dependent protein kinase II association-domain" evidence="1">
    <location>
        <begin position="3"/>
        <end position="120"/>
    </location>
</feature>
<proteinExistence type="predicted"/>
<organism evidence="2">
    <name type="scientific">marine metagenome</name>
    <dbReference type="NCBI Taxonomy" id="408172"/>
    <lineage>
        <taxon>unclassified sequences</taxon>
        <taxon>metagenomes</taxon>
        <taxon>ecological metagenomes</taxon>
    </lineage>
</organism>
<dbReference type="EMBL" id="UINC01002181">
    <property type="protein sequence ID" value="SUZ93842.1"/>
    <property type="molecule type" value="Genomic_DNA"/>
</dbReference>
<evidence type="ECO:0000313" key="2">
    <source>
        <dbReference type="EMBL" id="SUZ93842.1"/>
    </source>
</evidence>
<dbReference type="InterPro" id="IPR016887">
    <property type="entry name" value="UCP028470_steroid_isom-rel"/>
</dbReference>
<protein>
    <recommendedName>
        <fullName evidence="1">Calcium/calmodulin-dependent protein kinase II association-domain domain-containing protein</fullName>
    </recommendedName>
</protein>
<dbReference type="SUPFAM" id="SSF54427">
    <property type="entry name" value="NTF2-like"/>
    <property type="match status" value="1"/>
</dbReference>
<accession>A0A381RPM0</accession>
<dbReference type="InterPro" id="IPR011944">
    <property type="entry name" value="Steroid_delta5-4_isomerase"/>
</dbReference>
<dbReference type="Gene3D" id="3.10.450.50">
    <property type="match status" value="1"/>
</dbReference>
<dbReference type="PIRSF" id="PIRSF028470">
    <property type="entry name" value="UCP028470"/>
    <property type="match status" value="1"/>
</dbReference>
<dbReference type="CDD" id="cd00531">
    <property type="entry name" value="NTF2_like"/>
    <property type="match status" value="1"/>
</dbReference>
<dbReference type="NCBIfam" id="TIGR02246">
    <property type="entry name" value="SgcJ/EcaC family oxidoreductase"/>
    <property type="match status" value="1"/>
</dbReference>
<dbReference type="InterPro" id="IPR013543">
    <property type="entry name" value="Ca/CaM-dep_prot_kinase-assoc"/>
</dbReference>
<gene>
    <name evidence="2" type="ORF">METZ01_LOCUS46696</name>
</gene>
<reference evidence="2" key="1">
    <citation type="submission" date="2018-05" db="EMBL/GenBank/DDBJ databases">
        <authorList>
            <person name="Lanie J.A."/>
            <person name="Ng W.-L."/>
            <person name="Kazmierczak K.M."/>
            <person name="Andrzejewski T.M."/>
            <person name="Davidsen T.M."/>
            <person name="Wayne K.J."/>
            <person name="Tettelin H."/>
            <person name="Glass J.I."/>
            <person name="Rusch D."/>
            <person name="Podicherti R."/>
            <person name="Tsui H.-C.T."/>
            <person name="Winkler M.E."/>
        </authorList>
    </citation>
    <scope>NUCLEOTIDE SEQUENCE</scope>
</reference>
<name>A0A381RPM0_9ZZZZ</name>
<dbReference type="GO" id="GO:0004683">
    <property type="term" value="F:calcium/calmodulin-dependent protein kinase activity"/>
    <property type="evidence" value="ECO:0007669"/>
    <property type="project" value="InterPro"/>
</dbReference>
<sequence>MTEVEITALFDEWNNALQTRDPEQVANLYAGNAILLPTMSNRVRHTHEEIKDYFAHFLKKNPVGTINESNIRTFGQLAINSGIYTFTFQDGTSVQARFTFVYCMHGDRWRITEHHSSQMPE</sequence>
<evidence type="ECO:0000259" key="1">
    <source>
        <dbReference type="Pfam" id="PF08332"/>
    </source>
</evidence>
<dbReference type="Pfam" id="PF08332">
    <property type="entry name" value="CaMKII_AD"/>
    <property type="match status" value="1"/>
</dbReference>
<dbReference type="InterPro" id="IPR032710">
    <property type="entry name" value="NTF2-like_dom_sf"/>
</dbReference>
<dbReference type="AlphaFoldDB" id="A0A381RPM0"/>
<dbReference type="GO" id="GO:0005516">
    <property type="term" value="F:calmodulin binding"/>
    <property type="evidence" value="ECO:0007669"/>
    <property type="project" value="InterPro"/>
</dbReference>